<dbReference type="Proteomes" id="UP000692954">
    <property type="component" value="Unassembled WGS sequence"/>
</dbReference>
<keyword evidence="3" id="KW-1185">Reference proteome</keyword>
<dbReference type="PROSITE" id="PS00028">
    <property type="entry name" value="ZINC_FINGER_C2H2_1"/>
    <property type="match status" value="1"/>
</dbReference>
<feature type="domain" description="C2H2-type" evidence="1">
    <location>
        <begin position="198"/>
        <end position="220"/>
    </location>
</feature>
<comment type="caution">
    <text evidence="2">The sequence shown here is derived from an EMBL/GenBank/DDBJ whole genome shotgun (WGS) entry which is preliminary data.</text>
</comment>
<protein>
    <recommendedName>
        <fullName evidence="1">C2H2-type domain-containing protein</fullName>
    </recommendedName>
</protein>
<dbReference type="AlphaFoldDB" id="A0A8S1QD33"/>
<sequence length="248" mass="29834">MNEEIRNILKKILEMQLDCTQILTTILFKNNDQQKDEDMYINKQNMEEQKNQFEQVDKKQKKKHLNNEKSIEVAKQNNSDFQQKLIYDVNQEIKISPEECYKKLNNIIQDFRQKNSLAIKPQNFDFQQIKDYHNKSKFKELRNQIKQIVNCIDNKKWIIQKANGQKVIQCPSCDFQGFSGVYHPHILKKHCQNYYIFCCFICYRDFQSYILLKKHLKRQHKQIMNTSSDVEIIKVQQDDNENDLSISI</sequence>
<evidence type="ECO:0000259" key="1">
    <source>
        <dbReference type="PROSITE" id="PS00028"/>
    </source>
</evidence>
<organism evidence="2 3">
    <name type="scientific">Paramecium sonneborni</name>
    <dbReference type="NCBI Taxonomy" id="65129"/>
    <lineage>
        <taxon>Eukaryota</taxon>
        <taxon>Sar</taxon>
        <taxon>Alveolata</taxon>
        <taxon>Ciliophora</taxon>
        <taxon>Intramacronucleata</taxon>
        <taxon>Oligohymenophorea</taxon>
        <taxon>Peniculida</taxon>
        <taxon>Parameciidae</taxon>
        <taxon>Paramecium</taxon>
    </lineage>
</organism>
<accession>A0A8S1QD33</accession>
<proteinExistence type="predicted"/>
<reference evidence="2" key="1">
    <citation type="submission" date="2021-01" db="EMBL/GenBank/DDBJ databases">
        <authorList>
            <consortium name="Genoscope - CEA"/>
            <person name="William W."/>
        </authorList>
    </citation>
    <scope>NUCLEOTIDE SEQUENCE</scope>
</reference>
<dbReference type="EMBL" id="CAJJDN010000104">
    <property type="protein sequence ID" value="CAD8113779.1"/>
    <property type="molecule type" value="Genomic_DNA"/>
</dbReference>
<dbReference type="InterPro" id="IPR013087">
    <property type="entry name" value="Znf_C2H2_type"/>
</dbReference>
<dbReference type="OrthoDB" id="291270at2759"/>
<evidence type="ECO:0000313" key="2">
    <source>
        <dbReference type="EMBL" id="CAD8113779.1"/>
    </source>
</evidence>
<gene>
    <name evidence="2" type="ORF">PSON_ATCC_30995.1.T1040079</name>
</gene>
<evidence type="ECO:0000313" key="3">
    <source>
        <dbReference type="Proteomes" id="UP000692954"/>
    </source>
</evidence>
<name>A0A8S1QD33_9CILI</name>